<comment type="caution">
    <text evidence="2">The sequence shown here is derived from an EMBL/GenBank/DDBJ whole genome shotgun (WGS) entry which is preliminary data.</text>
</comment>
<feature type="transmembrane region" description="Helical" evidence="1">
    <location>
        <begin position="102"/>
        <end position="123"/>
    </location>
</feature>
<feature type="transmembrane region" description="Helical" evidence="1">
    <location>
        <begin position="344"/>
        <end position="377"/>
    </location>
</feature>
<keyword evidence="1" id="KW-0472">Membrane</keyword>
<keyword evidence="1" id="KW-1133">Transmembrane helix</keyword>
<feature type="transmembrane region" description="Helical" evidence="1">
    <location>
        <begin position="75"/>
        <end position="95"/>
    </location>
</feature>
<feature type="transmembrane region" description="Helical" evidence="1">
    <location>
        <begin position="215"/>
        <end position="235"/>
    </location>
</feature>
<feature type="transmembrane region" description="Helical" evidence="1">
    <location>
        <begin position="21"/>
        <end position="39"/>
    </location>
</feature>
<organism evidence="2 3">
    <name type="scientific">Bacillus pseudomycoides</name>
    <dbReference type="NCBI Taxonomy" id="64104"/>
    <lineage>
        <taxon>Bacteria</taxon>
        <taxon>Bacillati</taxon>
        <taxon>Bacillota</taxon>
        <taxon>Bacilli</taxon>
        <taxon>Bacillales</taxon>
        <taxon>Bacillaceae</taxon>
        <taxon>Bacillus</taxon>
        <taxon>Bacillus cereus group</taxon>
    </lineage>
</organism>
<feature type="transmembrane region" description="Helical" evidence="1">
    <location>
        <begin position="314"/>
        <end position="332"/>
    </location>
</feature>
<dbReference type="RefSeq" id="WP_088094022.1">
    <property type="nucleotide sequence ID" value="NZ_JBALMA010000085.1"/>
</dbReference>
<feature type="transmembrane region" description="Helical" evidence="1">
    <location>
        <begin position="290"/>
        <end position="308"/>
    </location>
</feature>
<gene>
    <name evidence="2" type="ORF">BW425_11330</name>
</gene>
<keyword evidence="1" id="KW-0812">Transmembrane</keyword>
<proteinExistence type="predicted"/>
<feature type="transmembrane region" description="Helical" evidence="1">
    <location>
        <begin position="158"/>
        <end position="176"/>
    </location>
</feature>
<dbReference type="EMBL" id="MWPX01000010">
    <property type="protein sequence ID" value="OUM48811.1"/>
    <property type="molecule type" value="Genomic_DNA"/>
</dbReference>
<feature type="transmembrane region" description="Helical" evidence="1">
    <location>
        <begin position="247"/>
        <end position="269"/>
    </location>
</feature>
<evidence type="ECO:0000256" key="1">
    <source>
        <dbReference type="SAM" id="Phobius"/>
    </source>
</evidence>
<evidence type="ECO:0008006" key="4">
    <source>
        <dbReference type="Google" id="ProtNLM"/>
    </source>
</evidence>
<accession>A0A1Y3MIV5</accession>
<evidence type="ECO:0000313" key="3">
    <source>
        <dbReference type="Proteomes" id="UP000195321"/>
    </source>
</evidence>
<sequence length="420" mass="47287">MDSLSSRKSGFRLKNLSWLHFYFLILIVFSFLIRIYLASNLPGFLGDQNFFVNWMETVGKYGLADVYAYGDGVNYPPFFLALLGIYGKVLAAFNLQAVAGDVLVRLPPILFDIVAIIILAIASKKIANPFIRAILVTFLALNPAVLLDGPIWGQIDMLHAILMVCSILLLISNPLLSGAIFAIALLAKFQSIVIAPVFAIYFLKVMWEKREFKQLFKYILGFCIPLVIIGAYFAVHGTLYAMLQHGYLSAVGTFPTVTLNAMNIWYYIIGTTPDVSDSIIILPHLSLKRVGVLILAAAVLLAWLYVFFNRKCSTVVLLKASTFICFAFYMLPTQMHERYSFPTLIFVIFVLLYDIKWTGITLGLTFAISLNLMFVLYSRENNMAMFIATLNCFVFYSMGKALLKDYSDDIESLVSKYNKE</sequence>
<evidence type="ECO:0000313" key="2">
    <source>
        <dbReference type="EMBL" id="OUM48811.1"/>
    </source>
</evidence>
<name>A0A1Y3MIV5_9BACI</name>
<protein>
    <recommendedName>
        <fullName evidence="4">DUF2029 domain-containing protein</fullName>
    </recommendedName>
</protein>
<dbReference type="AlphaFoldDB" id="A0A1Y3MIV5"/>
<dbReference type="Proteomes" id="UP000195321">
    <property type="component" value="Unassembled WGS sequence"/>
</dbReference>
<feature type="transmembrane region" description="Helical" evidence="1">
    <location>
        <begin position="182"/>
        <end position="203"/>
    </location>
</feature>
<reference evidence="2 3" key="1">
    <citation type="submission" date="2017-02" db="EMBL/GenBank/DDBJ databases">
        <title>Bacillus pseudomycoides isolate FSL K6-0042.</title>
        <authorList>
            <person name="Kovac J."/>
        </authorList>
    </citation>
    <scope>NUCLEOTIDE SEQUENCE [LARGE SCALE GENOMIC DNA]</scope>
    <source>
        <strain evidence="2 3">FSL K6-0042</strain>
    </source>
</reference>